<keyword evidence="10" id="KW-1185">Reference proteome</keyword>
<evidence type="ECO:0000313" key="9">
    <source>
        <dbReference type="EMBL" id="GAA1995077.1"/>
    </source>
</evidence>
<evidence type="ECO:0000256" key="6">
    <source>
        <dbReference type="ARBA" id="ARBA00023136"/>
    </source>
</evidence>
<evidence type="ECO:0000256" key="2">
    <source>
        <dbReference type="ARBA" id="ARBA00007430"/>
    </source>
</evidence>
<evidence type="ECO:0008006" key="11">
    <source>
        <dbReference type="Google" id="ProtNLM"/>
    </source>
</evidence>
<feature type="transmembrane region" description="Helical" evidence="8">
    <location>
        <begin position="392"/>
        <end position="415"/>
    </location>
</feature>
<feature type="transmembrane region" description="Helical" evidence="8">
    <location>
        <begin position="239"/>
        <end position="257"/>
    </location>
</feature>
<dbReference type="EMBL" id="BAAAQM010000053">
    <property type="protein sequence ID" value="GAA1995077.1"/>
    <property type="molecule type" value="Genomic_DNA"/>
</dbReference>
<feature type="transmembrane region" description="Helical" evidence="8">
    <location>
        <begin position="300"/>
        <end position="323"/>
    </location>
</feature>
<feature type="compositionally biased region" description="Pro residues" evidence="7">
    <location>
        <begin position="570"/>
        <end position="583"/>
    </location>
</feature>
<dbReference type="PANTHER" id="PTHR30250:SF10">
    <property type="entry name" value="LIPOPOLYSACCHARIDE BIOSYNTHESIS PROTEIN WZXC"/>
    <property type="match status" value="1"/>
</dbReference>
<accession>A0ABN2SZ95</accession>
<dbReference type="RefSeq" id="WP_344661421.1">
    <property type="nucleotide sequence ID" value="NZ_BAAAQM010000053.1"/>
</dbReference>
<sequence length="583" mass="60527">MKHRRTASESLGDRVRSATKWSLVNTLVIRIGTFATGVILARGALTPRDWGLYALGGVVQAVLLSFNELGVSLAVVRWTRDPREFAPTVVTLATGSSLLLYAVLWFAAPATARALGSPDAVGILRILCFGVVVDGLACVPNAVLTREFRQRARLTIDLVTFVVSSGLTLALAFAGWGASSFAWGGVAGVVCALIGCAVAAPGYLRPGWDPTTARELVHFGLPLAGASLFVLATMNADSVVVGATLGPIALGLYRVAFTMSSWPVRAISETARRVSFAGFSRAAESEETLTESFTGGLSPLLLASVPACALLFALPGPIVRAVYGNQWSGSAGALRFLALLGLLRIIFELCYDFLVAAGRSRALLAVQALWLLALVPALIYGGHRNGLMGVGVAHVAVASVLIAPAYLTVLGAVGVDPHRIAAVCWRPVLGGATVAVAALGLEQILGDSFAALAVTCLLATAAYVPVAVPAPLLLKVRGKVRGRFGTAAEPETRPGRIKLTPLPRRADAPSGRRTTGPGPEAESTPERDPAPVLDHNLNLGPVLGPFLDYDFGQDLVGSSPGAAKSAAPSTPDPGPTLRPAPEV</sequence>
<dbReference type="Pfam" id="PF13440">
    <property type="entry name" value="Polysacc_synt_3"/>
    <property type="match status" value="1"/>
</dbReference>
<protein>
    <recommendedName>
        <fullName evidence="11">Polysaccharide biosynthesis protein</fullName>
    </recommendedName>
</protein>
<feature type="transmembrane region" description="Helical" evidence="8">
    <location>
        <begin position="156"/>
        <end position="176"/>
    </location>
</feature>
<organism evidence="9 10">
    <name type="scientific">Catenulispora subtropica</name>
    <dbReference type="NCBI Taxonomy" id="450798"/>
    <lineage>
        <taxon>Bacteria</taxon>
        <taxon>Bacillati</taxon>
        <taxon>Actinomycetota</taxon>
        <taxon>Actinomycetes</taxon>
        <taxon>Catenulisporales</taxon>
        <taxon>Catenulisporaceae</taxon>
        <taxon>Catenulispora</taxon>
    </lineage>
</organism>
<feature type="transmembrane region" description="Helical" evidence="8">
    <location>
        <begin position="50"/>
        <end position="76"/>
    </location>
</feature>
<feature type="transmembrane region" description="Helical" evidence="8">
    <location>
        <begin position="88"/>
        <end position="108"/>
    </location>
</feature>
<feature type="transmembrane region" description="Helical" evidence="8">
    <location>
        <begin position="362"/>
        <end position="380"/>
    </location>
</feature>
<dbReference type="InterPro" id="IPR050833">
    <property type="entry name" value="Poly_Biosynth_Transport"/>
</dbReference>
<feature type="region of interest" description="Disordered" evidence="7">
    <location>
        <begin position="554"/>
        <end position="583"/>
    </location>
</feature>
<feature type="region of interest" description="Disordered" evidence="7">
    <location>
        <begin position="485"/>
        <end position="536"/>
    </location>
</feature>
<evidence type="ECO:0000256" key="5">
    <source>
        <dbReference type="ARBA" id="ARBA00022989"/>
    </source>
</evidence>
<feature type="transmembrane region" description="Helical" evidence="8">
    <location>
        <begin position="451"/>
        <end position="474"/>
    </location>
</feature>
<keyword evidence="5 8" id="KW-1133">Transmembrane helix</keyword>
<evidence type="ECO:0000256" key="4">
    <source>
        <dbReference type="ARBA" id="ARBA00022692"/>
    </source>
</evidence>
<feature type="transmembrane region" description="Helical" evidence="8">
    <location>
        <begin position="216"/>
        <end position="233"/>
    </location>
</feature>
<feature type="transmembrane region" description="Helical" evidence="8">
    <location>
        <begin position="427"/>
        <end position="445"/>
    </location>
</feature>
<feature type="transmembrane region" description="Helical" evidence="8">
    <location>
        <begin position="335"/>
        <end position="355"/>
    </location>
</feature>
<feature type="transmembrane region" description="Helical" evidence="8">
    <location>
        <begin position="21"/>
        <end position="44"/>
    </location>
</feature>
<evidence type="ECO:0000256" key="3">
    <source>
        <dbReference type="ARBA" id="ARBA00022475"/>
    </source>
</evidence>
<dbReference type="Proteomes" id="UP001499854">
    <property type="component" value="Unassembled WGS sequence"/>
</dbReference>
<comment type="caution">
    <text evidence="9">The sequence shown here is derived from an EMBL/GenBank/DDBJ whole genome shotgun (WGS) entry which is preliminary data.</text>
</comment>
<feature type="transmembrane region" description="Helical" evidence="8">
    <location>
        <begin position="120"/>
        <end position="144"/>
    </location>
</feature>
<evidence type="ECO:0000256" key="7">
    <source>
        <dbReference type="SAM" id="MobiDB-lite"/>
    </source>
</evidence>
<comment type="similarity">
    <text evidence="2">Belongs to the polysaccharide synthase family.</text>
</comment>
<name>A0ABN2SZ95_9ACTN</name>
<proteinExistence type="inferred from homology"/>
<feature type="transmembrane region" description="Helical" evidence="8">
    <location>
        <begin position="182"/>
        <end position="204"/>
    </location>
</feature>
<keyword evidence="3" id="KW-1003">Cell membrane</keyword>
<keyword evidence="6 8" id="KW-0472">Membrane</keyword>
<gene>
    <name evidence="9" type="ORF">GCM10009838_69580</name>
</gene>
<evidence type="ECO:0000256" key="1">
    <source>
        <dbReference type="ARBA" id="ARBA00004651"/>
    </source>
</evidence>
<reference evidence="9 10" key="1">
    <citation type="journal article" date="2019" name="Int. J. Syst. Evol. Microbiol.">
        <title>The Global Catalogue of Microorganisms (GCM) 10K type strain sequencing project: providing services to taxonomists for standard genome sequencing and annotation.</title>
        <authorList>
            <consortium name="The Broad Institute Genomics Platform"/>
            <consortium name="The Broad Institute Genome Sequencing Center for Infectious Disease"/>
            <person name="Wu L."/>
            <person name="Ma J."/>
        </authorList>
    </citation>
    <scope>NUCLEOTIDE SEQUENCE [LARGE SCALE GENOMIC DNA]</scope>
    <source>
        <strain evidence="9 10">JCM 16013</strain>
    </source>
</reference>
<keyword evidence="4 8" id="KW-0812">Transmembrane</keyword>
<comment type="subcellular location">
    <subcellularLocation>
        <location evidence="1">Cell membrane</location>
        <topology evidence="1">Multi-pass membrane protein</topology>
    </subcellularLocation>
</comment>
<dbReference type="PANTHER" id="PTHR30250">
    <property type="entry name" value="PST FAMILY PREDICTED COLANIC ACID TRANSPORTER"/>
    <property type="match status" value="1"/>
</dbReference>
<feature type="compositionally biased region" description="Low complexity" evidence="7">
    <location>
        <begin position="557"/>
        <end position="569"/>
    </location>
</feature>
<evidence type="ECO:0000256" key="8">
    <source>
        <dbReference type="SAM" id="Phobius"/>
    </source>
</evidence>
<evidence type="ECO:0000313" key="10">
    <source>
        <dbReference type="Proteomes" id="UP001499854"/>
    </source>
</evidence>